<sequence length="64" mass="7227">MVSKHKIEMVLTWHERGFDAETTARLLSLQPDEVEQIIVQHEQSDTMLAAGNGTTNAFEDVPLF</sequence>
<organism evidence="1 2">
    <name type="scientific">Bifidobacterium animalis subsp. animalis MCC 0483</name>
    <dbReference type="NCBI Taxonomy" id="1365955"/>
    <lineage>
        <taxon>Bacteria</taxon>
        <taxon>Bacillati</taxon>
        <taxon>Actinomycetota</taxon>
        <taxon>Actinomycetes</taxon>
        <taxon>Bifidobacteriales</taxon>
        <taxon>Bifidobacteriaceae</taxon>
        <taxon>Bifidobacterium</taxon>
    </lineage>
</organism>
<evidence type="ECO:0000313" key="1">
    <source>
        <dbReference type="EMBL" id="KOA51661.1"/>
    </source>
</evidence>
<dbReference type="AlphaFoldDB" id="A0AB34TAX9"/>
<reference evidence="1 2" key="1">
    <citation type="journal article" date="2015" name="Int J Genomics">
        <title>Comparative Genomics Revealed Genetic Diversity and Species/Strain-Level Differences in Carbohydrate Metabolism of Three Probiotic Bifidobacterial Species.</title>
        <authorList>
            <person name="Odamaki T."/>
            <person name="Horigome A."/>
            <person name="Sugahara H."/>
            <person name="Hashikura N."/>
            <person name="Minami J."/>
            <person name="Xiao J.Z."/>
            <person name="Abe F."/>
        </authorList>
    </citation>
    <scope>NUCLEOTIDE SEQUENCE [LARGE SCALE GENOMIC DNA]</scope>
    <source>
        <strain evidence="1 2">MCC 0483</strain>
    </source>
</reference>
<comment type="caution">
    <text evidence="1">The sequence shown here is derived from an EMBL/GenBank/DDBJ whole genome shotgun (WGS) entry which is preliminary data.</text>
</comment>
<dbReference type="RefSeq" id="WP_052825813.1">
    <property type="nucleotide sequence ID" value="NZ_AWFK01000003.1"/>
</dbReference>
<evidence type="ECO:0000313" key="2">
    <source>
        <dbReference type="Proteomes" id="UP000037239"/>
    </source>
</evidence>
<dbReference type="EMBL" id="AWFK01000003">
    <property type="protein sequence ID" value="KOA51661.1"/>
    <property type="molecule type" value="Genomic_DNA"/>
</dbReference>
<proteinExistence type="predicted"/>
<gene>
    <name evidence="1" type="ORF">BAAM0483_01435</name>
</gene>
<name>A0AB34TAX9_9BIFI</name>
<dbReference type="Proteomes" id="UP000037239">
    <property type="component" value="Unassembled WGS sequence"/>
</dbReference>
<accession>A0AB34TAX9</accession>
<protein>
    <submittedName>
        <fullName evidence="1">Uncharacterized protein</fullName>
    </submittedName>
</protein>